<evidence type="ECO:0000256" key="2">
    <source>
        <dbReference type="ARBA" id="ARBA00010617"/>
    </source>
</evidence>
<feature type="binding site" description="axial binding residue" evidence="8">
    <location>
        <position position="455"/>
    </location>
    <ligand>
        <name>heme</name>
        <dbReference type="ChEBI" id="CHEBI:30413"/>
    </ligand>
    <ligandPart>
        <name>Fe</name>
        <dbReference type="ChEBI" id="CHEBI:18248"/>
    </ligandPart>
</feature>
<keyword evidence="3 8" id="KW-0349">Heme</keyword>
<dbReference type="CDD" id="cd20628">
    <property type="entry name" value="CYP4"/>
    <property type="match status" value="1"/>
</dbReference>
<comment type="similarity">
    <text evidence="2 9">Belongs to the cytochrome P450 family.</text>
</comment>
<evidence type="ECO:0000313" key="11">
    <source>
        <dbReference type="EMBL" id="JAC46471.1"/>
    </source>
</evidence>
<dbReference type="OrthoDB" id="1470350at2759"/>
<evidence type="ECO:0000256" key="7">
    <source>
        <dbReference type="ARBA" id="ARBA00023033"/>
    </source>
</evidence>
<dbReference type="EMBL" id="GAKP01012480">
    <property type="protein sequence ID" value="JAC46472.1"/>
    <property type="molecule type" value="Transcribed_RNA"/>
</dbReference>
<dbReference type="InterPro" id="IPR036396">
    <property type="entry name" value="Cyt_P450_sf"/>
</dbReference>
<evidence type="ECO:0000256" key="8">
    <source>
        <dbReference type="PIRSR" id="PIRSR602401-1"/>
    </source>
</evidence>
<dbReference type="GO" id="GO:0004497">
    <property type="term" value="F:monooxygenase activity"/>
    <property type="evidence" value="ECO:0007669"/>
    <property type="project" value="UniProtKB-KW"/>
</dbReference>
<evidence type="ECO:0000256" key="9">
    <source>
        <dbReference type="RuleBase" id="RU000461"/>
    </source>
</evidence>
<dbReference type="PRINTS" id="PR00463">
    <property type="entry name" value="EP450I"/>
</dbReference>
<dbReference type="InterPro" id="IPR002401">
    <property type="entry name" value="Cyt_P450_E_grp-I"/>
</dbReference>
<dbReference type="EMBL" id="GAKP01012481">
    <property type="protein sequence ID" value="JAC46471.1"/>
    <property type="molecule type" value="Transcribed_RNA"/>
</dbReference>
<organism evidence="11">
    <name type="scientific">Bactrocera dorsalis</name>
    <name type="common">Oriental fruit fly</name>
    <name type="synonym">Dacus dorsalis</name>
    <dbReference type="NCBI Taxonomy" id="27457"/>
    <lineage>
        <taxon>Eukaryota</taxon>
        <taxon>Metazoa</taxon>
        <taxon>Ecdysozoa</taxon>
        <taxon>Arthropoda</taxon>
        <taxon>Hexapoda</taxon>
        <taxon>Insecta</taxon>
        <taxon>Pterygota</taxon>
        <taxon>Neoptera</taxon>
        <taxon>Endopterygota</taxon>
        <taxon>Diptera</taxon>
        <taxon>Brachycera</taxon>
        <taxon>Muscomorpha</taxon>
        <taxon>Tephritoidea</taxon>
        <taxon>Tephritidae</taxon>
        <taxon>Bactrocera</taxon>
        <taxon>Bactrocera</taxon>
    </lineage>
</organism>
<dbReference type="GO" id="GO:0005506">
    <property type="term" value="F:iron ion binding"/>
    <property type="evidence" value="ECO:0007669"/>
    <property type="project" value="InterPro"/>
</dbReference>
<dbReference type="SUPFAM" id="SSF48264">
    <property type="entry name" value="Cytochrome P450"/>
    <property type="match status" value="1"/>
</dbReference>
<feature type="signal peptide" evidence="10">
    <location>
        <begin position="1"/>
        <end position="16"/>
    </location>
</feature>
<dbReference type="Gene3D" id="1.10.630.10">
    <property type="entry name" value="Cytochrome P450"/>
    <property type="match status" value="1"/>
</dbReference>
<keyword evidence="7 9" id="KW-0503">Monooxygenase</keyword>
<dbReference type="Pfam" id="PF00067">
    <property type="entry name" value="p450"/>
    <property type="match status" value="1"/>
</dbReference>
<name>A0A034VT18_BACDO</name>
<sequence>MIWELMLLAVAVLCLALHYQHERTRNQAFYKRIPPVSNIPFVGCMLVLARFQPDNLHLKFQEFVSRFGKSFCALLLRDLMVVTADPRYVEELLSSQKHIQKNQLYWLLRDWLGEGLLLSYDRKWQMMRKIITPTFHFKILEQFVDVFERQSRVLVQKLSTLADGATTVDIYPHVGLMTLDVIAETAMGVCVHAQQDSKSDFVQAVNDVTNIVATRFIRPILAFPRLFKLLRRQQYEKQMEGIRIMHRFTEQIIEERRTALQNKYNTSTESAVSAEMLDMGLKPRMALLDVLLQSTTTDGQPLTDAQIRDEVNTFMFEGHDTTTSAISFSLYLLSRHPDCQRILFEEIRNHFGTDANRPIKYADVQHLTYLNCVIKETLRLYPPIPVIGRWLKEELVLPDVTLPPRTNVLILLWQILRDPDVYTEPERFWPERHLENNERANVFSNIPFSAGPRNCIGQMPFLRCVLSSCKCCVTTNSCLSVYRYSHRSKLCYVQKVGLMSVSKHVLMFKRSYCISFKQCDV</sequence>
<keyword evidence="10" id="KW-0732">Signal</keyword>
<evidence type="ECO:0000256" key="10">
    <source>
        <dbReference type="SAM" id="SignalP"/>
    </source>
</evidence>
<keyword evidence="5 9" id="KW-0560">Oxidoreductase</keyword>
<accession>A0A034VT18</accession>
<dbReference type="InterPro" id="IPR017972">
    <property type="entry name" value="Cyt_P450_CS"/>
</dbReference>
<evidence type="ECO:0000256" key="4">
    <source>
        <dbReference type="ARBA" id="ARBA00022723"/>
    </source>
</evidence>
<dbReference type="GO" id="GO:0016705">
    <property type="term" value="F:oxidoreductase activity, acting on paired donors, with incorporation or reduction of molecular oxygen"/>
    <property type="evidence" value="ECO:0007669"/>
    <property type="project" value="InterPro"/>
</dbReference>
<feature type="chain" id="PRO_5007369190" evidence="10">
    <location>
        <begin position="17"/>
        <end position="521"/>
    </location>
</feature>
<gene>
    <name evidence="11" type="primary">C4AE1</name>
</gene>
<protein>
    <submittedName>
        <fullName evidence="11">Cytochrome P450 4ae1</fullName>
    </submittedName>
</protein>
<proteinExistence type="inferred from homology"/>
<dbReference type="AlphaFoldDB" id="A0A034VT18"/>
<dbReference type="GO" id="GO:0020037">
    <property type="term" value="F:heme binding"/>
    <property type="evidence" value="ECO:0007669"/>
    <property type="project" value="InterPro"/>
</dbReference>
<dbReference type="PANTHER" id="PTHR24291:SF187">
    <property type="entry name" value="CYTOCHROME P450 4AE1-RELATED"/>
    <property type="match status" value="1"/>
</dbReference>
<dbReference type="InterPro" id="IPR050196">
    <property type="entry name" value="Cytochrome_P450_Monoox"/>
</dbReference>
<dbReference type="EMBL" id="GAKP01012479">
    <property type="protein sequence ID" value="JAC46473.1"/>
    <property type="molecule type" value="Transcribed_RNA"/>
</dbReference>
<dbReference type="InterPro" id="IPR001128">
    <property type="entry name" value="Cyt_P450"/>
</dbReference>
<evidence type="ECO:0000256" key="6">
    <source>
        <dbReference type="ARBA" id="ARBA00023004"/>
    </source>
</evidence>
<dbReference type="PROSITE" id="PS00086">
    <property type="entry name" value="CYTOCHROME_P450"/>
    <property type="match status" value="1"/>
</dbReference>
<keyword evidence="4 8" id="KW-0479">Metal-binding</keyword>
<comment type="cofactor">
    <cofactor evidence="1 8">
        <name>heme</name>
        <dbReference type="ChEBI" id="CHEBI:30413"/>
    </cofactor>
</comment>
<dbReference type="PANTHER" id="PTHR24291">
    <property type="entry name" value="CYTOCHROME P450 FAMILY 4"/>
    <property type="match status" value="1"/>
</dbReference>
<evidence type="ECO:0000256" key="1">
    <source>
        <dbReference type="ARBA" id="ARBA00001971"/>
    </source>
</evidence>
<dbReference type="PRINTS" id="PR00385">
    <property type="entry name" value="P450"/>
</dbReference>
<evidence type="ECO:0000256" key="3">
    <source>
        <dbReference type="ARBA" id="ARBA00022617"/>
    </source>
</evidence>
<evidence type="ECO:0000256" key="5">
    <source>
        <dbReference type="ARBA" id="ARBA00023002"/>
    </source>
</evidence>
<keyword evidence="6 8" id="KW-0408">Iron</keyword>
<reference evidence="11" key="1">
    <citation type="journal article" date="2014" name="BMC Genomics">
        <title>Characterizing the developmental transcriptome of the oriental fruit fly, Bactrocera dorsalis (Diptera: Tephritidae) through comparative genomic analysis with Drosophila melanogaster utilizing modENCODE datasets.</title>
        <authorList>
            <person name="Geib S.M."/>
            <person name="Calla B."/>
            <person name="Hall B."/>
            <person name="Hou S."/>
            <person name="Manoukis N.C."/>
        </authorList>
    </citation>
    <scope>NUCLEOTIDE SEQUENCE</scope>
    <source>
        <strain evidence="11">Punador</strain>
    </source>
</reference>